<dbReference type="EMBL" id="CP001124">
    <property type="protein sequence ID" value="ACH40881.1"/>
    <property type="molecule type" value="Genomic_DNA"/>
</dbReference>
<dbReference type="HOGENOM" id="CLU_2219348_0_0_7"/>
<keyword evidence="2" id="KW-0472">Membrane</keyword>
<organism evidence="5 6">
    <name type="scientific">Citrifermentans bemidjiense (strain ATCC BAA-1014 / DSM 16622 / JCM 12645 / Bem)</name>
    <name type="common">Geobacter bemidjiensis</name>
    <dbReference type="NCBI Taxonomy" id="404380"/>
    <lineage>
        <taxon>Bacteria</taxon>
        <taxon>Pseudomonadati</taxon>
        <taxon>Thermodesulfobacteriota</taxon>
        <taxon>Desulfuromonadia</taxon>
        <taxon>Geobacterales</taxon>
        <taxon>Geobacteraceae</taxon>
        <taxon>Citrifermentans</taxon>
    </lineage>
</organism>
<gene>
    <name evidence="5" type="ordered locus">Gbem_3889</name>
</gene>
<accession>B5EFC6</accession>
<name>B5EFC6_CITBB</name>
<evidence type="ECO:0000313" key="6">
    <source>
        <dbReference type="Proteomes" id="UP000008825"/>
    </source>
</evidence>
<sequence>MKGFVVAVLLLTAASASATPLTVNQEMDLEELASAPEISQGLDTKTEFTEPGGTPDSYAPSVHIGASKLQPAGIQAPEPATIALLSLGFVGLFIARTINRRRSKKR</sequence>
<dbReference type="Proteomes" id="UP000008825">
    <property type="component" value="Chromosome"/>
</dbReference>
<dbReference type="AlphaFoldDB" id="B5EFC6"/>
<dbReference type="InterPro" id="IPR013424">
    <property type="entry name" value="Ice-binding_C"/>
</dbReference>
<evidence type="ECO:0000256" key="1">
    <source>
        <dbReference type="SAM" id="MobiDB-lite"/>
    </source>
</evidence>
<proteinExistence type="predicted"/>
<feature type="domain" description="Ice-binding protein C-terminal" evidence="4">
    <location>
        <begin position="76"/>
        <end position="96"/>
    </location>
</feature>
<evidence type="ECO:0000256" key="2">
    <source>
        <dbReference type="SAM" id="Phobius"/>
    </source>
</evidence>
<evidence type="ECO:0000259" key="4">
    <source>
        <dbReference type="Pfam" id="PF07589"/>
    </source>
</evidence>
<keyword evidence="2" id="KW-0812">Transmembrane</keyword>
<feature type="signal peptide" evidence="3">
    <location>
        <begin position="1"/>
        <end position="18"/>
    </location>
</feature>
<evidence type="ECO:0000313" key="5">
    <source>
        <dbReference type="EMBL" id="ACH40881.1"/>
    </source>
</evidence>
<dbReference type="OrthoDB" id="9938997at2"/>
<reference evidence="5 6" key="2">
    <citation type="journal article" date="2010" name="BMC Genomics">
        <title>The genome of Geobacter bemidjiensis, exemplar for the subsurface clade of Geobacter species that predominate in Fe(III)-reducing subsurface environments.</title>
        <authorList>
            <person name="Aklujkar M."/>
            <person name="Young N.D."/>
            <person name="Holmes D."/>
            <person name="Chavan M."/>
            <person name="Risso C."/>
            <person name="Kiss H.E."/>
            <person name="Han C.S."/>
            <person name="Land M.L."/>
            <person name="Lovley D.R."/>
        </authorList>
    </citation>
    <scope>NUCLEOTIDE SEQUENCE [LARGE SCALE GENOMIC DNA]</scope>
    <source>
        <strain evidence="6">ATCC BAA-1014 / DSM 16622 / JCM 12645 / Bem</strain>
    </source>
</reference>
<reference evidence="5 6" key="1">
    <citation type="submission" date="2008-07" db="EMBL/GenBank/DDBJ databases">
        <title>Complete sequence of Geobacter bemidjiensis BEM.</title>
        <authorList>
            <consortium name="US DOE Joint Genome Institute"/>
            <person name="Lucas S."/>
            <person name="Copeland A."/>
            <person name="Lapidus A."/>
            <person name="Glavina del Rio T."/>
            <person name="Dalin E."/>
            <person name="Tice H."/>
            <person name="Bruce D."/>
            <person name="Goodwin L."/>
            <person name="Pitluck S."/>
            <person name="Kiss H."/>
            <person name="Brettin T."/>
            <person name="Detter J.C."/>
            <person name="Han C."/>
            <person name="Kuske C.R."/>
            <person name="Schmutz J."/>
            <person name="Larimer F."/>
            <person name="Land M."/>
            <person name="Hauser L."/>
            <person name="Kyrpides N."/>
            <person name="Lykidis A."/>
            <person name="Lovley D."/>
            <person name="Richardson P."/>
        </authorList>
    </citation>
    <scope>NUCLEOTIDE SEQUENCE [LARGE SCALE GENOMIC DNA]</scope>
    <source>
        <strain evidence="6">ATCC BAA-1014 / DSM 16622 / JCM 12645 / Bem</strain>
    </source>
</reference>
<keyword evidence="3" id="KW-0732">Signal</keyword>
<dbReference type="RefSeq" id="WP_012532317.1">
    <property type="nucleotide sequence ID" value="NC_011146.1"/>
</dbReference>
<dbReference type="KEGG" id="gbm:Gbem_3889"/>
<feature type="region of interest" description="Disordered" evidence="1">
    <location>
        <begin position="35"/>
        <end position="62"/>
    </location>
</feature>
<keyword evidence="6" id="KW-1185">Reference proteome</keyword>
<keyword evidence="2" id="KW-1133">Transmembrane helix</keyword>
<dbReference type="Pfam" id="PF07589">
    <property type="entry name" value="PEP-CTERM"/>
    <property type="match status" value="1"/>
</dbReference>
<protein>
    <submittedName>
        <fullName evidence="5">PEP motif-containing protein, putative exosortase substrate</fullName>
    </submittedName>
</protein>
<feature type="chain" id="PRO_5002829751" evidence="3">
    <location>
        <begin position="19"/>
        <end position="106"/>
    </location>
</feature>
<evidence type="ECO:0000256" key="3">
    <source>
        <dbReference type="SAM" id="SignalP"/>
    </source>
</evidence>
<feature type="transmembrane region" description="Helical" evidence="2">
    <location>
        <begin position="80"/>
        <end position="98"/>
    </location>
</feature>